<dbReference type="AlphaFoldDB" id="A0A4V6ANI0"/>
<name>A0A4V6ANI0_COLLU</name>
<evidence type="ECO:0000313" key="2">
    <source>
        <dbReference type="Proteomes" id="UP000298787"/>
    </source>
</evidence>
<dbReference type="EMBL" id="CM014083">
    <property type="protein sequence ID" value="TKS72832.1"/>
    <property type="molecule type" value="Genomic_DNA"/>
</dbReference>
<accession>A0A4V6ANI0</accession>
<evidence type="ECO:0000313" key="1">
    <source>
        <dbReference type="EMBL" id="TKS72832.1"/>
    </source>
</evidence>
<keyword evidence="2" id="KW-1185">Reference proteome</keyword>
<organism evidence="1 2">
    <name type="scientific">Collichthys lucidus</name>
    <name type="common">Big head croaker</name>
    <name type="synonym">Sciaena lucida</name>
    <dbReference type="NCBI Taxonomy" id="240159"/>
    <lineage>
        <taxon>Eukaryota</taxon>
        <taxon>Metazoa</taxon>
        <taxon>Chordata</taxon>
        <taxon>Craniata</taxon>
        <taxon>Vertebrata</taxon>
        <taxon>Euteleostomi</taxon>
        <taxon>Actinopterygii</taxon>
        <taxon>Neopterygii</taxon>
        <taxon>Teleostei</taxon>
        <taxon>Neoteleostei</taxon>
        <taxon>Acanthomorphata</taxon>
        <taxon>Eupercaria</taxon>
        <taxon>Sciaenidae</taxon>
        <taxon>Collichthys</taxon>
    </lineage>
</organism>
<reference evidence="1 2" key="1">
    <citation type="submission" date="2019-01" db="EMBL/GenBank/DDBJ databases">
        <title>Genome Assembly of Collichthys lucidus.</title>
        <authorList>
            <person name="Cai M."/>
            <person name="Xiao S."/>
        </authorList>
    </citation>
    <scope>NUCLEOTIDE SEQUENCE [LARGE SCALE GENOMIC DNA]</scope>
    <source>
        <strain evidence="1">JT15FE1705JMU</strain>
        <tissue evidence="1">Muscle</tissue>
    </source>
</reference>
<protein>
    <submittedName>
        <fullName evidence="1">Uncharacterized protein</fullName>
    </submittedName>
</protein>
<proteinExistence type="predicted"/>
<dbReference type="Proteomes" id="UP000298787">
    <property type="component" value="Chromosome 6"/>
</dbReference>
<gene>
    <name evidence="1" type="ORF">D9C73_006909</name>
</gene>
<sequence length="77" mass="8469">MLNFALKYSVILNAPTVNPYLWQHNVKPARRRLGLGRGHVTAPLALSLPPSVALRAASCFAFNRCTVCSHRAPINQT</sequence>